<protein>
    <submittedName>
        <fullName evidence="2">Uncharacterized protein</fullName>
    </submittedName>
</protein>
<sequence length="383" mass="43048">MICQHAPCPPHGSFNVFPRSTHLAVECPTDLKERGFVPQRLIQFSDGCACQYKSKTPFMDLSYGIQDMGISRVERHYFGSSHGKNPCDGEGGIVKNSAARAVQCEPDVTINNAESFFTFCTQRLSKEEVNEEGKCSHSRRTFFFIRKGEINRNRPSRTNVYALPGTRQIHSAVCIEPKKLGVRRLSCFCEGCNSLVGQCANRSFVDEWTTKELKTKPYLHDKDQVSEGHVHSADGDCVDDAVTLEAADVGLENLSGETEMVTSDESATEDESDLVLNSESPSGFSPVTVRVEVEEYYAVYYDKEYYVGRVLEAEGDFYKFKFMHRVRSSVVQEYDWPKRADIATVSGIYIIHGPLQLLGSGPFRVVNLEIVDSLYKSMKSRKM</sequence>
<dbReference type="PANTHER" id="PTHR46601:SF1">
    <property type="entry name" value="ADF-H DOMAIN-CONTAINING PROTEIN"/>
    <property type="match status" value="1"/>
</dbReference>
<dbReference type="EMBL" id="JAIZAY010000002">
    <property type="protein sequence ID" value="KAJ8047450.1"/>
    <property type="molecule type" value="Genomic_DNA"/>
</dbReference>
<gene>
    <name evidence="2" type="ORF">HOLleu_06447</name>
</gene>
<organism evidence="2 3">
    <name type="scientific">Holothuria leucospilota</name>
    <name type="common">Black long sea cucumber</name>
    <name type="synonym">Mertensiothuria leucospilota</name>
    <dbReference type="NCBI Taxonomy" id="206669"/>
    <lineage>
        <taxon>Eukaryota</taxon>
        <taxon>Metazoa</taxon>
        <taxon>Echinodermata</taxon>
        <taxon>Eleutherozoa</taxon>
        <taxon>Echinozoa</taxon>
        <taxon>Holothuroidea</taxon>
        <taxon>Aspidochirotacea</taxon>
        <taxon>Aspidochirotida</taxon>
        <taxon>Holothuriidae</taxon>
        <taxon>Holothuria</taxon>
    </lineage>
</organism>
<reference evidence="2" key="1">
    <citation type="submission" date="2021-10" db="EMBL/GenBank/DDBJ databases">
        <title>Tropical sea cucumber genome reveals ecological adaptation and Cuvierian tubules defense mechanism.</title>
        <authorList>
            <person name="Chen T."/>
        </authorList>
    </citation>
    <scope>NUCLEOTIDE SEQUENCE</scope>
    <source>
        <strain evidence="2">Nanhai2018</strain>
        <tissue evidence="2">Muscle</tissue>
    </source>
</reference>
<evidence type="ECO:0000313" key="3">
    <source>
        <dbReference type="Proteomes" id="UP001152320"/>
    </source>
</evidence>
<name>A0A9Q1CML1_HOLLE</name>
<dbReference type="OrthoDB" id="6162081at2759"/>
<keyword evidence="3" id="KW-1185">Reference proteome</keyword>
<feature type="region of interest" description="Disordered" evidence="1">
    <location>
        <begin position="258"/>
        <end position="279"/>
    </location>
</feature>
<dbReference type="AlphaFoldDB" id="A0A9Q1CML1"/>
<dbReference type="Proteomes" id="UP001152320">
    <property type="component" value="Chromosome 2"/>
</dbReference>
<dbReference type="PANTHER" id="PTHR46601">
    <property type="entry name" value="ULP_PROTEASE DOMAIN-CONTAINING PROTEIN"/>
    <property type="match status" value="1"/>
</dbReference>
<evidence type="ECO:0000313" key="2">
    <source>
        <dbReference type="EMBL" id="KAJ8047450.1"/>
    </source>
</evidence>
<evidence type="ECO:0000256" key="1">
    <source>
        <dbReference type="SAM" id="MobiDB-lite"/>
    </source>
</evidence>
<comment type="caution">
    <text evidence="2">The sequence shown here is derived from an EMBL/GenBank/DDBJ whole genome shotgun (WGS) entry which is preliminary data.</text>
</comment>
<proteinExistence type="predicted"/>
<accession>A0A9Q1CML1</accession>